<evidence type="ECO:0000256" key="2">
    <source>
        <dbReference type="ARBA" id="ARBA00022527"/>
    </source>
</evidence>
<evidence type="ECO:0000256" key="1">
    <source>
        <dbReference type="ARBA" id="ARBA00012513"/>
    </source>
</evidence>
<evidence type="ECO:0000256" key="5">
    <source>
        <dbReference type="ARBA" id="ARBA00022777"/>
    </source>
</evidence>
<evidence type="ECO:0000313" key="10">
    <source>
        <dbReference type="EMBL" id="KAF2793816.1"/>
    </source>
</evidence>
<evidence type="ECO:0000256" key="4">
    <source>
        <dbReference type="ARBA" id="ARBA00022741"/>
    </source>
</evidence>
<dbReference type="CDD" id="cd00180">
    <property type="entry name" value="PKc"/>
    <property type="match status" value="1"/>
</dbReference>
<dbReference type="SUPFAM" id="SSF56112">
    <property type="entry name" value="Protein kinase-like (PK-like)"/>
    <property type="match status" value="1"/>
</dbReference>
<proteinExistence type="predicted"/>
<dbReference type="GO" id="GO:0005524">
    <property type="term" value="F:ATP binding"/>
    <property type="evidence" value="ECO:0007669"/>
    <property type="project" value="UniProtKB-KW"/>
</dbReference>
<feature type="non-terminal residue" evidence="10">
    <location>
        <position position="392"/>
    </location>
</feature>
<organism evidence="10 11">
    <name type="scientific">Melanomma pulvis-pyrius CBS 109.77</name>
    <dbReference type="NCBI Taxonomy" id="1314802"/>
    <lineage>
        <taxon>Eukaryota</taxon>
        <taxon>Fungi</taxon>
        <taxon>Dikarya</taxon>
        <taxon>Ascomycota</taxon>
        <taxon>Pezizomycotina</taxon>
        <taxon>Dothideomycetes</taxon>
        <taxon>Pleosporomycetidae</taxon>
        <taxon>Pleosporales</taxon>
        <taxon>Melanommataceae</taxon>
        <taxon>Melanomma</taxon>
    </lineage>
</organism>
<dbReference type="PANTHER" id="PTHR24361:SF433">
    <property type="entry name" value="PROTEIN KINASE DOMAIN-CONTAINING PROTEIN"/>
    <property type="match status" value="1"/>
</dbReference>
<sequence>MADHHLSDQDIRDISESLSRSGQIRWSKVPRIYVVLCSINQLQAIDTFIDNEISDTWFPFTLRTLPEAFGDQTARRDFLGVQKQVLSEILDFEGGSKHYHFSQSSDVPLVKISELGRGMFGFVDRVRSEVSFREYARKLIPRGPNFRKNRAVLKDFEKELSNLRKLSHNHIVQLKGSYTDPQFVGIIMSPVADCNLKEYLEGSIEPSLLRTFFGCLAVAIRFLHENCVRHKDIKPQNLLVHKGRVLLADFGISLDWSEMGHSTTSGPTTKTARYCAPEVFNYASRNSSSDVWSLGCVFLEMWTAISGYNVNSLIQHLQDSGTKSTCCHLNPAAITSWIETVWPDGLNSNGPLQWIQNMMRMEKEERWTANVLADCIQMHSESTNIGYIGYCC</sequence>
<gene>
    <name evidence="10" type="ORF">K505DRAFT_243505</name>
</gene>
<keyword evidence="4" id="KW-0547">Nucleotide-binding</keyword>
<dbReference type="InterPro" id="IPR011009">
    <property type="entry name" value="Kinase-like_dom_sf"/>
</dbReference>
<dbReference type="Gene3D" id="1.10.510.10">
    <property type="entry name" value="Transferase(Phosphotransferase) domain 1"/>
    <property type="match status" value="1"/>
</dbReference>
<keyword evidence="5 10" id="KW-0418">Kinase</keyword>
<evidence type="ECO:0000256" key="8">
    <source>
        <dbReference type="ARBA" id="ARBA00048679"/>
    </source>
</evidence>
<comment type="catalytic activity">
    <reaction evidence="8">
        <text>L-seryl-[protein] + ATP = O-phospho-L-seryl-[protein] + ADP + H(+)</text>
        <dbReference type="Rhea" id="RHEA:17989"/>
        <dbReference type="Rhea" id="RHEA-COMP:9863"/>
        <dbReference type="Rhea" id="RHEA-COMP:11604"/>
        <dbReference type="ChEBI" id="CHEBI:15378"/>
        <dbReference type="ChEBI" id="CHEBI:29999"/>
        <dbReference type="ChEBI" id="CHEBI:30616"/>
        <dbReference type="ChEBI" id="CHEBI:83421"/>
        <dbReference type="ChEBI" id="CHEBI:456216"/>
        <dbReference type="EC" id="2.7.11.1"/>
    </reaction>
</comment>
<dbReference type="AlphaFoldDB" id="A0A6A6XBK6"/>
<dbReference type="InterPro" id="IPR053235">
    <property type="entry name" value="Ser_Thr_kinase"/>
</dbReference>
<feature type="domain" description="Protein kinase" evidence="9">
    <location>
        <begin position="109"/>
        <end position="382"/>
    </location>
</feature>
<name>A0A6A6XBK6_9PLEO</name>
<dbReference type="OrthoDB" id="4062651at2759"/>
<comment type="catalytic activity">
    <reaction evidence="7">
        <text>L-threonyl-[protein] + ATP = O-phospho-L-threonyl-[protein] + ADP + H(+)</text>
        <dbReference type="Rhea" id="RHEA:46608"/>
        <dbReference type="Rhea" id="RHEA-COMP:11060"/>
        <dbReference type="Rhea" id="RHEA-COMP:11605"/>
        <dbReference type="ChEBI" id="CHEBI:15378"/>
        <dbReference type="ChEBI" id="CHEBI:30013"/>
        <dbReference type="ChEBI" id="CHEBI:30616"/>
        <dbReference type="ChEBI" id="CHEBI:61977"/>
        <dbReference type="ChEBI" id="CHEBI:456216"/>
        <dbReference type="EC" id="2.7.11.1"/>
    </reaction>
</comment>
<evidence type="ECO:0000313" key="11">
    <source>
        <dbReference type="Proteomes" id="UP000799757"/>
    </source>
</evidence>
<keyword evidence="6" id="KW-0067">ATP-binding</keyword>
<dbReference type="EMBL" id="MU001913">
    <property type="protein sequence ID" value="KAF2793816.1"/>
    <property type="molecule type" value="Genomic_DNA"/>
</dbReference>
<dbReference type="GO" id="GO:0005737">
    <property type="term" value="C:cytoplasm"/>
    <property type="evidence" value="ECO:0007669"/>
    <property type="project" value="TreeGrafter"/>
</dbReference>
<dbReference type="PROSITE" id="PS00108">
    <property type="entry name" value="PROTEIN_KINASE_ST"/>
    <property type="match status" value="1"/>
</dbReference>
<dbReference type="PROSITE" id="PS50011">
    <property type="entry name" value="PROTEIN_KINASE_DOM"/>
    <property type="match status" value="1"/>
</dbReference>
<keyword evidence="3" id="KW-0808">Transferase</keyword>
<dbReference type="EC" id="2.7.11.1" evidence="1"/>
<dbReference type="PANTHER" id="PTHR24361">
    <property type="entry name" value="MITOGEN-ACTIVATED KINASE KINASE KINASE"/>
    <property type="match status" value="1"/>
</dbReference>
<evidence type="ECO:0000259" key="9">
    <source>
        <dbReference type="PROSITE" id="PS50011"/>
    </source>
</evidence>
<dbReference type="Pfam" id="PF00069">
    <property type="entry name" value="Pkinase"/>
    <property type="match status" value="1"/>
</dbReference>
<keyword evidence="11" id="KW-1185">Reference proteome</keyword>
<reference evidence="10" key="1">
    <citation type="journal article" date="2020" name="Stud. Mycol.">
        <title>101 Dothideomycetes genomes: a test case for predicting lifestyles and emergence of pathogens.</title>
        <authorList>
            <person name="Haridas S."/>
            <person name="Albert R."/>
            <person name="Binder M."/>
            <person name="Bloem J."/>
            <person name="Labutti K."/>
            <person name="Salamov A."/>
            <person name="Andreopoulos B."/>
            <person name="Baker S."/>
            <person name="Barry K."/>
            <person name="Bills G."/>
            <person name="Bluhm B."/>
            <person name="Cannon C."/>
            <person name="Castanera R."/>
            <person name="Culley D."/>
            <person name="Daum C."/>
            <person name="Ezra D."/>
            <person name="Gonzalez J."/>
            <person name="Henrissat B."/>
            <person name="Kuo A."/>
            <person name="Liang C."/>
            <person name="Lipzen A."/>
            <person name="Lutzoni F."/>
            <person name="Magnuson J."/>
            <person name="Mondo S."/>
            <person name="Nolan M."/>
            <person name="Ohm R."/>
            <person name="Pangilinan J."/>
            <person name="Park H.-J."/>
            <person name="Ramirez L."/>
            <person name="Alfaro M."/>
            <person name="Sun H."/>
            <person name="Tritt A."/>
            <person name="Yoshinaga Y."/>
            <person name="Zwiers L.-H."/>
            <person name="Turgeon B."/>
            <person name="Goodwin S."/>
            <person name="Spatafora J."/>
            <person name="Crous P."/>
            <person name="Grigoriev I."/>
        </authorList>
    </citation>
    <scope>NUCLEOTIDE SEQUENCE</scope>
    <source>
        <strain evidence="10">CBS 109.77</strain>
    </source>
</reference>
<keyword evidence="2" id="KW-0723">Serine/threonine-protein kinase</keyword>
<dbReference type="InterPro" id="IPR008271">
    <property type="entry name" value="Ser/Thr_kinase_AS"/>
</dbReference>
<evidence type="ECO:0000256" key="7">
    <source>
        <dbReference type="ARBA" id="ARBA00047899"/>
    </source>
</evidence>
<dbReference type="InterPro" id="IPR000719">
    <property type="entry name" value="Prot_kinase_dom"/>
</dbReference>
<evidence type="ECO:0000256" key="3">
    <source>
        <dbReference type="ARBA" id="ARBA00022679"/>
    </source>
</evidence>
<dbReference type="GO" id="GO:0004674">
    <property type="term" value="F:protein serine/threonine kinase activity"/>
    <property type="evidence" value="ECO:0007669"/>
    <property type="project" value="UniProtKB-KW"/>
</dbReference>
<protein>
    <recommendedName>
        <fullName evidence="1">non-specific serine/threonine protein kinase</fullName>
        <ecNumber evidence="1">2.7.11.1</ecNumber>
    </recommendedName>
</protein>
<dbReference type="Gene3D" id="3.30.200.20">
    <property type="entry name" value="Phosphorylase Kinase, domain 1"/>
    <property type="match status" value="1"/>
</dbReference>
<dbReference type="SMART" id="SM00220">
    <property type="entry name" value="S_TKc"/>
    <property type="match status" value="1"/>
</dbReference>
<evidence type="ECO:0000256" key="6">
    <source>
        <dbReference type="ARBA" id="ARBA00022840"/>
    </source>
</evidence>
<dbReference type="Proteomes" id="UP000799757">
    <property type="component" value="Unassembled WGS sequence"/>
</dbReference>
<accession>A0A6A6XBK6</accession>